<dbReference type="SMART" id="SM00560">
    <property type="entry name" value="LamGL"/>
    <property type="match status" value="2"/>
</dbReference>
<dbReference type="PANTHER" id="PTHR11177">
    <property type="entry name" value="CHITINASE"/>
    <property type="match status" value="1"/>
</dbReference>
<evidence type="ECO:0000256" key="2">
    <source>
        <dbReference type="ARBA" id="ARBA00012729"/>
    </source>
</evidence>
<feature type="domain" description="GH18" evidence="9">
    <location>
        <begin position="429"/>
        <end position="772"/>
    </location>
</feature>
<feature type="chain" id="PRO_5045845584" description="chitinase" evidence="8">
    <location>
        <begin position="20"/>
        <end position="880"/>
    </location>
</feature>
<evidence type="ECO:0000256" key="8">
    <source>
        <dbReference type="SAM" id="SignalP"/>
    </source>
</evidence>
<dbReference type="Pfam" id="PF18962">
    <property type="entry name" value="Por_Secre_tail"/>
    <property type="match status" value="1"/>
</dbReference>
<evidence type="ECO:0000256" key="7">
    <source>
        <dbReference type="RuleBase" id="RU000489"/>
    </source>
</evidence>
<dbReference type="InterPro" id="IPR006558">
    <property type="entry name" value="LamG-like"/>
</dbReference>
<keyword evidence="5" id="KW-1015">Disulfide bond</keyword>
<dbReference type="RefSeq" id="WP_346758968.1">
    <property type="nucleotide sequence ID" value="NZ_JAUJEB010000003.1"/>
</dbReference>
<proteinExistence type="predicted"/>
<gene>
    <name evidence="10" type="ORF">QQ020_16285</name>
</gene>
<dbReference type="SUPFAM" id="SSF51445">
    <property type="entry name" value="(Trans)glycosidases"/>
    <property type="match status" value="1"/>
</dbReference>
<dbReference type="InterPro" id="IPR001223">
    <property type="entry name" value="Glyco_hydro18_cat"/>
</dbReference>
<dbReference type="EC" id="3.2.1.14" evidence="2"/>
<reference evidence="10" key="1">
    <citation type="submission" date="2023-06" db="EMBL/GenBank/DDBJ databases">
        <title>Genomic of Agaribacillus aureum.</title>
        <authorList>
            <person name="Wang G."/>
        </authorList>
    </citation>
    <scope>NUCLEOTIDE SEQUENCE</scope>
    <source>
        <strain evidence="10">BMA12</strain>
    </source>
</reference>
<accession>A0ABT8L8R3</accession>
<dbReference type="SUPFAM" id="SSF49899">
    <property type="entry name" value="Concanavalin A-like lectins/glucanases"/>
    <property type="match status" value="2"/>
</dbReference>
<dbReference type="InterPro" id="IPR050314">
    <property type="entry name" value="Glycosyl_Hydrlase_18"/>
</dbReference>
<comment type="catalytic activity">
    <reaction evidence="1">
        <text>Random endo-hydrolysis of N-acetyl-beta-D-glucosaminide (1-&gt;4)-beta-linkages in chitin and chitodextrins.</text>
        <dbReference type="EC" id="3.2.1.14"/>
    </reaction>
</comment>
<evidence type="ECO:0000313" key="11">
    <source>
        <dbReference type="Proteomes" id="UP001172083"/>
    </source>
</evidence>
<dbReference type="EMBL" id="JAUJEB010000003">
    <property type="protein sequence ID" value="MDN5213631.1"/>
    <property type="molecule type" value="Genomic_DNA"/>
</dbReference>
<feature type="signal peptide" evidence="8">
    <location>
        <begin position="1"/>
        <end position="19"/>
    </location>
</feature>
<dbReference type="Pfam" id="PF00704">
    <property type="entry name" value="Glyco_hydro_18"/>
    <property type="match status" value="1"/>
</dbReference>
<dbReference type="PROSITE" id="PS51910">
    <property type="entry name" value="GH18_2"/>
    <property type="match status" value="1"/>
</dbReference>
<keyword evidence="3 8" id="KW-0732">Signal</keyword>
<dbReference type="PANTHER" id="PTHR11177:SF317">
    <property type="entry name" value="CHITINASE 12-RELATED"/>
    <property type="match status" value="1"/>
</dbReference>
<keyword evidence="11" id="KW-1185">Reference proteome</keyword>
<evidence type="ECO:0000256" key="5">
    <source>
        <dbReference type="ARBA" id="ARBA00023157"/>
    </source>
</evidence>
<dbReference type="InterPro" id="IPR026444">
    <property type="entry name" value="Secre_tail"/>
</dbReference>
<dbReference type="InterPro" id="IPR011583">
    <property type="entry name" value="Chitinase_II/V-like_cat"/>
</dbReference>
<keyword evidence="4 7" id="KW-0378">Hydrolase</keyword>
<protein>
    <recommendedName>
        <fullName evidence="2">chitinase</fullName>
        <ecNumber evidence="2">3.2.1.14</ecNumber>
    </recommendedName>
</protein>
<evidence type="ECO:0000259" key="9">
    <source>
        <dbReference type="PROSITE" id="PS51910"/>
    </source>
</evidence>
<dbReference type="Gene3D" id="3.20.20.80">
    <property type="entry name" value="Glycosidases"/>
    <property type="match status" value="1"/>
</dbReference>
<dbReference type="Gene3D" id="3.40.5.30">
    <property type="entry name" value="(Trans)glycosidases - domain 2"/>
    <property type="match status" value="1"/>
</dbReference>
<dbReference type="PROSITE" id="PS01095">
    <property type="entry name" value="GH18_1"/>
    <property type="match status" value="1"/>
</dbReference>
<comment type="caution">
    <text evidence="10">The sequence shown here is derived from an EMBL/GenBank/DDBJ whole genome shotgun (WGS) entry which is preliminary data.</text>
</comment>
<dbReference type="GO" id="GO:0016787">
    <property type="term" value="F:hydrolase activity"/>
    <property type="evidence" value="ECO:0007669"/>
    <property type="project" value="UniProtKB-KW"/>
</dbReference>
<dbReference type="InterPro" id="IPR013320">
    <property type="entry name" value="ConA-like_dom_sf"/>
</dbReference>
<keyword evidence="6 7" id="KW-0326">Glycosidase</keyword>
<evidence type="ECO:0000256" key="1">
    <source>
        <dbReference type="ARBA" id="ARBA00000822"/>
    </source>
</evidence>
<sequence length="880" mass="97659">MLKQITVCSVFFLHLKVFAQVKNYAADFPGAPSSEINFGDINEADNATAFTFECWIKLDSWNENSYVFSKALNVQNRIDIQLGPAANKRIYFHVANGGNNYAAVENAPVSIGQWHHIVMAYDGTQSAYNQIDIYIDGVASSKWYMNGNGLLPGSTPATSASVILGANFDGKIDEARLWNIKLSGSDIVSDNTVSSSHPLYNSLIGYWRMDQHTSTSSILDYKANYNGSIATGVNRIVVDDNNDFKYRIVSAYIRPQFYQAGAVDDEYLRNNNDIINLITAPYADGELFFEFPISDGVLSNATHLNTFSGRNGVLDFNGSGSKMNGGKDLMNLANGGVRNFSFEAWVYIDQWVENSCIFRKTLDWQNRIDLQLGPENLKRLYFHVADGGNNYAAVDNSGLTIGAWHHVAVVYRGNQCAYEQAKVYIDGVEKSLWYMNGDGQLPSAGPFIRSDFELGHNFDGKIDEVLVFRVPVSPGNIIDHKNNGVTNSAWPNNQITAYWKFDDPGSPGKDDRSWLNVHNAINNVIAGYEGVEYRPGVYNGDWTEMIKNPTARQNFANNIRNLIDLYGFDGVDLDFEWCYNNTQCWTDYGNTVIAIDNVLHADETFSVTLHPVSYQMPANAHTLLDFISIQSYGPRPSTFGYNKYVSDIQLFLNYGFPKNKLVAGLPFYGVSDPQGLDIAYTGILNAFPTLDPATDQVNMLRNVTIGSGCEPTVVQDSLVTMVFNGKNTVINKTKHAKDQDLAGAMYWDTATDADYTHPLCLLKALNSEMNANIQIPAAGSPSAARVSSFNEEIAGVVSKNKKFLLYPNPSREYFTIQLPSNSVGGLIQVFDLQGKAHFSSKVKEEGRLRIAVQDFLPGLYIVKLSNLNTGKSDSVKLRIE</sequence>
<evidence type="ECO:0000313" key="10">
    <source>
        <dbReference type="EMBL" id="MDN5213631.1"/>
    </source>
</evidence>
<dbReference type="InterPro" id="IPR017853">
    <property type="entry name" value="GH"/>
</dbReference>
<dbReference type="InterPro" id="IPR001579">
    <property type="entry name" value="Glyco_hydro_18_chit_AS"/>
</dbReference>
<dbReference type="SMART" id="SM00636">
    <property type="entry name" value="Glyco_18"/>
    <property type="match status" value="1"/>
</dbReference>
<dbReference type="NCBIfam" id="TIGR04183">
    <property type="entry name" value="Por_Secre_tail"/>
    <property type="match status" value="1"/>
</dbReference>
<evidence type="ECO:0000256" key="3">
    <source>
        <dbReference type="ARBA" id="ARBA00022729"/>
    </source>
</evidence>
<evidence type="ECO:0000256" key="6">
    <source>
        <dbReference type="ARBA" id="ARBA00023295"/>
    </source>
</evidence>
<dbReference type="Gene3D" id="2.60.120.200">
    <property type="match status" value="2"/>
</dbReference>
<dbReference type="Pfam" id="PF13385">
    <property type="entry name" value="Laminin_G_3"/>
    <property type="match status" value="2"/>
</dbReference>
<evidence type="ECO:0000256" key="4">
    <source>
        <dbReference type="ARBA" id="ARBA00022801"/>
    </source>
</evidence>
<organism evidence="10 11">
    <name type="scientific">Agaribacillus aureus</name>
    <dbReference type="NCBI Taxonomy" id="3051825"/>
    <lineage>
        <taxon>Bacteria</taxon>
        <taxon>Pseudomonadati</taxon>
        <taxon>Bacteroidota</taxon>
        <taxon>Cytophagia</taxon>
        <taxon>Cytophagales</taxon>
        <taxon>Splendidivirgaceae</taxon>
        <taxon>Agaribacillus</taxon>
    </lineage>
</organism>
<name>A0ABT8L8R3_9BACT</name>
<dbReference type="Proteomes" id="UP001172083">
    <property type="component" value="Unassembled WGS sequence"/>
</dbReference>